<dbReference type="Proteomes" id="UP001595912">
    <property type="component" value="Unassembled WGS sequence"/>
</dbReference>
<feature type="domain" description="Glycogen debranching enzyme C-terminal" evidence="2">
    <location>
        <begin position="281"/>
        <end position="638"/>
    </location>
</feature>
<comment type="caution">
    <text evidence="4">The sequence shown here is derived from an EMBL/GenBank/DDBJ whole genome shotgun (WGS) entry which is preliminary data.</text>
</comment>
<evidence type="ECO:0000313" key="5">
    <source>
        <dbReference type="Proteomes" id="UP001595912"/>
    </source>
</evidence>
<evidence type="ECO:0000259" key="2">
    <source>
        <dbReference type="Pfam" id="PF06202"/>
    </source>
</evidence>
<dbReference type="Pfam" id="PF06202">
    <property type="entry name" value="GDE_C"/>
    <property type="match status" value="1"/>
</dbReference>
<dbReference type="InterPro" id="IPR008928">
    <property type="entry name" value="6-hairpin_glycosidase_sf"/>
</dbReference>
<dbReference type="Pfam" id="PF12439">
    <property type="entry name" value="GDE_N"/>
    <property type="match status" value="1"/>
</dbReference>
<name>A0ABV9WDE6_9ACTN</name>
<dbReference type="EMBL" id="JBHSIU010000105">
    <property type="protein sequence ID" value="MFC5006448.1"/>
    <property type="molecule type" value="Genomic_DNA"/>
</dbReference>
<evidence type="ECO:0000313" key="4">
    <source>
        <dbReference type="EMBL" id="MFC5006448.1"/>
    </source>
</evidence>
<evidence type="ECO:0000256" key="1">
    <source>
        <dbReference type="SAM" id="MobiDB-lite"/>
    </source>
</evidence>
<dbReference type="RefSeq" id="WP_380127073.1">
    <property type="nucleotide sequence ID" value="NZ_JBHSIU010000105.1"/>
</dbReference>
<dbReference type="PANTHER" id="PTHR10569">
    <property type="entry name" value="GLYCOGEN DEBRANCHING ENZYME"/>
    <property type="match status" value="1"/>
</dbReference>
<keyword evidence="5" id="KW-1185">Reference proteome</keyword>
<reference evidence="5" key="1">
    <citation type="journal article" date="2019" name="Int. J. Syst. Evol. Microbiol.">
        <title>The Global Catalogue of Microorganisms (GCM) 10K type strain sequencing project: providing services to taxonomists for standard genome sequencing and annotation.</title>
        <authorList>
            <consortium name="The Broad Institute Genomics Platform"/>
            <consortium name="The Broad Institute Genome Sequencing Center for Infectious Disease"/>
            <person name="Wu L."/>
            <person name="Ma J."/>
        </authorList>
    </citation>
    <scope>NUCLEOTIDE SEQUENCE [LARGE SCALE GENOMIC DNA]</scope>
    <source>
        <strain evidence="5">CGMCC 4.7152</strain>
    </source>
</reference>
<sequence>MPPGSVMTVGPHACSSATGFEHEWLVADGTGGYATGTVAGLRTRRYHGLLVTPQRHLALAALDPVITLPGGAVVRLAVHEWASGAVDPSGHHHLEHFELADGVPRWRWRIGEFVLERELAMTHGRNSVAVVHRLVAAPAGASVELSLTALCTWRHADAERDRTAGAPEVAVVPGGFTVDGAYQVSGPDFRPIGEWYLGAYAREEAARGLRPVEDLWAAGTFQATLVPGGILSVSAFSGDLDLPPPAAPVVVADARRRARKVLRTAATAGARDGVDKALALAADTFIVTSPDGSPAVIAGYPWFGSYLRDTMTAYEGLFLATGRFEEGARLLRAHRDLPAQMRAGALQDSDGPLWYVHAAERHIARTGDTDLATELLPVLEGVIAAYTKGTSDGVRVDPADGLLLIDADESGLTWMNARLPRGPVTPRDGKPVELNALWANALGAVGALRERCGRDASVVHARRDAVKAQVIKRFRAPDGWFFDVVDAQPAAYPKGGGSVHDDAVLRPNQLLAFSLPYAPAADEAHLRSRVLDAVGSALLTPLGLRSLAPAEYGYHGAHRGGVVSRDTAYHQGTAWVWWLGPYVEARLAAGLPVDGLLAAVEAHLAEGGLGSVSEIAEGDAPHRPTGAPFSARSVAAVLHARAVIRENRKLQTASSGKSGKMKLARDAAPRKRRNALR</sequence>
<gene>
    <name evidence="4" type="ORF">ACFPIJ_52595</name>
</gene>
<dbReference type="SUPFAM" id="SSF48208">
    <property type="entry name" value="Six-hairpin glycosidases"/>
    <property type="match status" value="1"/>
</dbReference>
<dbReference type="InterPro" id="IPR012341">
    <property type="entry name" value="6hp_glycosidase-like_sf"/>
</dbReference>
<dbReference type="PANTHER" id="PTHR10569:SF2">
    <property type="entry name" value="GLYCOGEN DEBRANCHING ENZYME"/>
    <property type="match status" value="1"/>
</dbReference>
<organism evidence="4 5">
    <name type="scientific">Dactylosporangium cerinum</name>
    <dbReference type="NCBI Taxonomy" id="1434730"/>
    <lineage>
        <taxon>Bacteria</taxon>
        <taxon>Bacillati</taxon>
        <taxon>Actinomycetota</taxon>
        <taxon>Actinomycetes</taxon>
        <taxon>Micromonosporales</taxon>
        <taxon>Micromonosporaceae</taxon>
        <taxon>Dactylosporangium</taxon>
    </lineage>
</organism>
<dbReference type="InterPro" id="IPR032790">
    <property type="entry name" value="GDE_C"/>
</dbReference>
<dbReference type="InterPro" id="IPR024742">
    <property type="entry name" value="Glycogen_debranch_N"/>
</dbReference>
<dbReference type="Gene3D" id="1.50.10.10">
    <property type="match status" value="1"/>
</dbReference>
<proteinExistence type="predicted"/>
<protein>
    <submittedName>
        <fullName evidence="4">Amylo-alpha-1,6-glucosidase</fullName>
    </submittedName>
</protein>
<dbReference type="InterPro" id="IPR010401">
    <property type="entry name" value="AGL/Gdb1"/>
</dbReference>
<feature type="region of interest" description="Disordered" evidence="1">
    <location>
        <begin position="648"/>
        <end position="677"/>
    </location>
</feature>
<evidence type="ECO:0000259" key="3">
    <source>
        <dbReference type="Pfam" id="PF12439"/>
    </source>
</evidence>
<accession>A0ABV9WDE6</accession>
<feature type="domain" description="Glycogen debranching enzyme bacterial and archaeal type N-terminal" evidence="3">
    <location>
        <begin position="22"/>
        <end position="228"/>
    </location>
</feature>